<name>A0ABR4C9U9_9HELO</name>
<dbReference type="EMBL" id="JAZHXI010000011">
    <property type="protein sequence ID" value="KAL2066695.1"/>
    <property type="molecule type" value="Genomic_DNA"/>
</dbReference>
<dbReference type="Proteomes" id="UP001595075">
    <property type="component" value="Unassembled WGS sequence"/>
</dbReference>
<gene>
    <name evidence="1" type="ORF">VTL71DRAFT_2767</name>
</gene>
<organism evidence="1 2">
    <name type="scientific">Oculimacula yallundae</name>
    <dbReference type="NCBI Taxonomy" id="86028"/>
    <lineage>
        <taxon>Eukaryota</taxon>
        <taxon>Fungi</taxon>
        <taxon>Dikarya</taxon>
        <taxon>Ascomycota</taxon>
        <taxon>Pezizomycotina</taxon>
        <taxon>Leotiomycetes</taxon>
        <taxon>Helotiales</taxon>
        <taxon>Ploettnerulaceae</taxon>
        <taxon>Oculimacula</taxon>
    </lineage>
</organism>
<protein>
    <submittedName>
        <fullName evidence="1">Uncharacterized protein</fullName>
    </submittedName>
</protein>
<evidence type="ECO:0000313" key="2">
    <source>
        <dbReference type="Proteomes" id="UP001595075"/>
    </source>
</evidence>
<evidence type="ECO:0000313" key="1">
    <source>
        <dbReference type="EMBL" id="KAL2066695.1"/>
    </source>
</evidence>
<reference evidence="1 2" key="1">
    <citation type="journal article" date="2024" name="Commun. Biol.">
        <title>Comparative genomic analysis of thermophilic fungi reveals convergent evolutionary adaptations and gene losses.</title>
        <authorList>
            <person name="Steindorff A.S."/>
            <person name="Aguilar-Pontes M.V."/>
            <person name="Robinson A.J."/>
            <person name="Andreopoulos B."/>
            <person name="LaButti K."/>
            <person name="Kuo A."/>
            <person name="Mondo S."/>
            <person name="Riley R."/>
            <person name="Otillar R."/>
            <person name="Haridas S."/>
            <person name="Lipzen A."/>
            <person name="Grimwood J."/>
            <person name="Schmutz J."/>
            <person name="Clum A."/>
            <person name="Reid I.D."/>
            <person name="Moisan M.C."/>
            <person name="Butler G."/>
            <person name="Nguyen T.T.M."/>
            <person name="Dewar K."/>
            <person name="Conant G."/>
            <person name="Drula E."/>
            <person name="Henrissat B."/>
            <person name="Hansel C."/>
            <person name="Singer S."/>
            <person name="Hutchinson M.I."/>
            <person name="de Vries R.P."/>
            <person name="Natvig D.O."/>
            <person name="Powell A.J."/>
            <person name="Tsang A."/>
            <person name="Grigoriev I.V."/>
        </authorList>
    </citation>
    <scope>NUCLEOTIDE SEQUENCE [LARGE SCALE GENOMIC DNA]</scope>
    <source>
        <strain evidence="1 2">CBS 494.80</strain>
    </source>
</reference>
<comment type="caution">
    <text evidence="1">The sequence shown here is derived from an EMBL/GenBank/DDBJ whole genome shotgun (WGS) entry which is preliminary data.</text>
</comment>
<accession>A0ABR4C9U9</accession>
<proteinExistence type="predicted"/>
<keyword evidence="2" id="KW-1185">Reference proteome</keyword>
<sequence>MQSSSMPLPSSTTIEIRLQVNLTALKRARTSLKNLTPEHPDYGAIWDWGCGYGGEGARDIFRRAAAGARAVVVVGGGHVGYSRRGNGTGGLCKSRATAELWLNHAG</sequence>